<evidence type="ECO:0000313" key="2">
    <source>
        <dbReference type="Proteomes" id="UP001230649"/>
    </source>
</evidence>
<evidence type="ECO:0000313" key="1">
    <source>
        <dbReference type="EMBL" id="KAJ9114560.1"/>
    </source>
</evidence>
<accession>A0ACC2WTC4</accession>
<gene>
    <name evidence="1" type="ORF">QFC20_001434</name>
</gene>
<protein>
    <submittedName>
        <fullName evidence="1">Uncharacterized protein</fullName>
    </submittedName>
</protein>
<organism evidence="1 2">
    <name type="scientific">Naganishia adeliensis</name>
    <dbReference type="NCBI Taxonomy" id="92952"/>
    <lineage>
        <taxon>Eukaryota</taxon>
        <taxon>Fungi</taxon>
        <taxon>Dikarya</taxon>
        <taxon>Basidiomycota</taxon>
        <taxon>Agaricomycotina</taxon>
        <taxon>Tremellomycetes</taxon>
        <taxon>Filobasidiales</taxon>
        <taxon>Filobasidiaceae</taxon>
        <taxon>Naganishia</taxon>
    </lineage>
</organism>
<dbReference type="Proteomes" id="UP001230649">
    <property type="component" value="Unassembled WGS sequence"/>
</dbReference>
<name>A0ACC2WTC4_9TREE</name>
<sequence length="668" mass="71589">MSTPSFSSSTVMRNLKLLSIAYCALLNVSLVAAVTVYNADSTATAGYDATQVTGLPMFDETILTAPAPPSPAVTQISLSVPPTEDALVAQGAELGVKQRGNFLGFSIELSVADQIMGKNPVNLKVPFLNYLANIRNRAGMGPLVRVGGNSQEASTLYTQGFANYMIIEKVKVDGTVTPTINYSPDIFYMMANVSNIVDAHWFFGLSFNQSAVETQSPNVPLVAQTAQQMLGYHLLGLQLSNEPDLYTDHNKRAVGWTVQNYATEFDEIKTEILKDASLENQQFLIGPSVCCDKIGFELNDVLGTGWLDQNKDNLAYVAVQHYPEDNCGVNGNYLNAQDIFPEWLNHTSVQSLTAPYFDGTRQALAAGKEMIMFETNTASCGGFAGLSDSFAATLWMADYALQMAYRNFTAALIHVGGQSTYYNPFTPPPTNMSTTWKWTTGSIYYSTLLSAEALGPSNTSQVVDLSTDNIYAPMYAIYENGNPMRLVLFNYVSDQSGASDYTATISLAGADLPSGNVSVRYMRAPTVVEKYDIKWANQTMGASYTSDGRLYGEQETISIQCDMNAKTCSIPVYAPSIALVFLTTTAMQEAVGAEEATSTFATSVINVGSATVDPGALSTGNGQMGNGATGATSQGSAQQSGAIPVLTLSTIVATILATTTAVGLHLMH</sequence>
<comment type="caution">
    <text evidence="1">The sequence shown here is derived from an EMBL/GenBank/DDBJ whole genome shotgun (WGS) entry which is preliminary data.</text>
</comment>
<keyword evidence="2" id="KW-1185">Reference proteome</keyword>
<proteinExistence type="predicted"/>
<dbReference type="EMBL" id="JASBWS010000008">
    <property type="protein sequence ID" value="KAJ9114560.1"/>
    <property type="molecule type" value="Genomic_DNA"/>
</dbReference>
<reference evidence="1" key="1">
    <citation type="submission" date="2023-04" db="EMBL/GenBank/DDBJ databases">
        <title>Draft Genome sequencing of Naganishia species isolated from polar environments using Oxford Nanopore Technology.</title>
        <authorList>
            <person name="Leo P."/>
            <person name="Venkateswaran K."/>
        </authorList>
    </citation>
    <scope>NUCLEOTIDE SEQUENCE</scope>
    <source>
        <strain evidence="1">MNA-CCFEE 5262</strain>
    </source>
</reference>